<evidence type="ECO:0000313" key="3">
    <source>
        <dbReference type="EMBL" id="MBK0330094.1"/>
    </source>
</evidence>
<sequence length="218" mass="22379">MKTRIRGIAKGLAVGTGSLALALSLAACGGSSSDDASGDDGGKVKAGESTDSDSSSDDSSSSEDTSSDEATDDSSSDDAASDDSSAADDSTSDDSSSDEKSDNSGSKDDVTDADLKAAKSRYIDFMNALADKDAKKACGFAMDPSTKKPIDGAALKVCAKQIEDSGMMDTFTPELVDAVDESMLDAKAEDDGTITLSIEGSNETPMEKATDGKWYFKM</sequence>
<feature type="compositionally biased region" description="Basic and acidic residues" evidence="1">
    <location>
        <begin position="97"/>
        <end position="112"/>
    </location>
</feature>
<gene>
    <name evidence="3" type="ORF">I8D64_01565</name>
</gene>
<proteinExistence type="predicted"/>
<comment type="caution">
    <text evidence="3">The sequence shown here is derived from an EMBL/GenBank/DDBJ whole genome shotgun (WGS) entry which is preliminary data.</text>
</comment>
<evidence type="ECO:0008006" key="5">
    <source>
        <dbReference type="Google" id="ProtNLM"/>
    </source>
</evidence>
<organism evidence="3 4">
    <name type="scientific">Brachybacterium halotolerans</name>
    <dbReference type="NCBI Taxonomy" id="2795215"/>
    <lineage>
        <taxon>Bacteria</taxon>
        <taxon>Bacillati</taxon>
        <taxon>Actinomycetota</taxon>
        <taxon>Actinomycetes</taxon>
        <taxon>Micrococcales</taxon>
        <taxon>Dermabacteraceae</taxon>
        <taxon>Brachybacterium</taxon>
    </lineage>
</organism>
<accession>A0ABS1B624</accession>
<reference evidence="3 4" key="1">
    <citation type="submission" date="2020-12" db="EMBL/GenBank/DDBJ databases">
        <title>Brachybacterium sp. MASK1Z-5, whole genome shotgun sequence.</title>
        <authorList>
            <person name="Tuo L."/>
        </authorList>
    </citation>
    <scope>NUCLEOTIDE SEQUENCE [LARGE SCALE GENOMIC DNA]</scope>
    <source>
        <strain evidence="3 4">MASK1Z-5</strain>
    </source>
</reference>
<evidence type="ECO:0000313" key="4">
    <source>
        <dbReference type="Proteomes" id="UP000612352"/>
    </source>
</evidence>
<feature type="region of interest" description="Disordered" evidence="1">
    <location>
        <begin position="28"/>
        <end position="112"/>
    </location>
</feature>
<evidence type="ECO:0000256" key="2">
    <source>
        <dbReference type="SAM" id="SignalP"/>
    </source>
</evidence>
<feature type="chain" id="PRO_5047171318" description="DUF4878 domain-containing protein" evidence="2">
    <location>
        <begin position="27"/>
        <end position="218"/>
    </location>
</feature>
<name>A0ABS1B624_9MICO</name>
<protein>
    <recommendedName>
        <fullName evidence="5">DUF4878 domain-containing protein</fullName>
    </recommendedName>
</protein>
<keyword evidence="4" id="KW-1185">Reference proteome</keyword>
<evidence type="ECO:0000256" key="1">
    <source>
        <dbReference type="SAM" id="MobiDB-lite"/>
    </source>
</evidence>
<dbReference type="EMBL" id="JAEDAJ010000001">
    <property type="protein sequence ID" value="MBK0330094.1"/>
    <property type="molecule type" value="Genomic_DNA"/>
</dbReference>
<keyword evidence="2" id="KW-0732">Signal</keyword>
<dbReference type="Proteomes" id="UP000612352">
    <property type="component" value="Unassembled WGS sequence"/>
</dbReference>
<feature type="compositionally biased region" description="Acidic residues" evidence="1">
    <location>
        <begin position="65"/>
        <end position="81"/>
    </location>
</feature>
<feature type="signal peptide" evidence="2">
    <location>
        <begin position="1"/>
        <end position="26"/>
    </location>
</feature>
<dbReference type="PROSITE" id="PS51257">
    <property type="entry name" value="PROKAR_LIPOPROTEIN"/>
    <property type="match status" value="1"/>
</dbReference>
<dbReference type="RefSeq" id="WP_200500752.1">
    <property type="nucleotide sequence ID" value="NZ_JAEDAJ010000001.1"/>
</dbReference>